<feature type="transmembrane region" description="Helical" evidence="7">
    <location>
        <begin position="405"/>
        <end position="427"/>
    </location>
</feature>
<evidence type="ECO:0000313" key="9">
    <source>
        <dbReference type="Proteomes" id="UP000217944"/>
    </source>
</evidence>
<feature type="transmembrane region" description="Helical" evidence="7">
    <location>
        <begin position="97"/>
        <end position="115"/>
    </location>
</feature>
<feature type="transmembrane region" description="Helical" evidence="7">
    <location>
        <begin position="19"/>
        <end position="40"/>
    </location>
</feature>
<evidence type="ECO:0000256" key="3">
    <source>
        <dbReference type="ARBA" id="ARBA00022448"/>
    </source>
</evidence>
<dbReference type="InterPro" id="IPR039309">
    <property type="entry name" value="BT1"/>
</dbReference>
<feature type="transmembrane region" description="Helical" evidence="7">
    <location>
        <begin position="472"/>
        <end position="491"/>
    </location>
</feature>
<feature type="transmembrane region" description="Helical" evidence="7">
    <location>
        <begin position="209"/>
        <end position="234"/>
    </location>
</feature>
<feature type="transmembrane region" description="Helical" evidence="7">
    <location>
        <begin position="312"/>
        <end position="329"/>
    </location>
</feature>
<name>A0A292YBD8_9BACT</name>
<dbReference type="Pfam" id="PF03092">
    <property type="entry name" value="BT1"/>
    <property type="match status" value="1"/>
</dbReference>
<organism evidence="8 9">
    <name type="scientific">Lebetimonas natsushimae</name>
    <dbReference type="NCBI Taxonomy" id="1936991"/>
    <lineage>
        <taxon>Bacteria</taxon>
        <taxon>Pseudomonadati</taxon>
        <taxon>Campylobacterota</taxon>
        <taxon>Epsilonproteobacteria</taxon>
        <taxon>Nautiliales</taxon>
        <taxon>Nautiliaceae</taxon>
        <taxon>Lebetimonas</taxon>
    </lineage>
</organism>
<accession>A0A292YBD8</accession>
<feature type="transmembrane region" description="Helical" evidence="7">
    <location>
        <begin position="447"/>
        <end position="465"/>
    </location>
</feature>
<dbReference type="Proteomes" id="UP000217944">
    <property type="component" value="Unassembled WGS sequence"/>
</dbReference>
<evidence type="ECO:0000256" key="7">
    <source>
        <dbReference type="SAM" id="Phobius"/>
    </source>
</evidence>
<evidence type="ECO:0000313" key="8">
    <source>
        <dbReference type="EMBL" id="GAX88282.1"/>
    </source>
</evidence>
<feature type="transmembrane region" description="Helical" evidence="7">
    <location>
        <begin position="246"/>
        <end position="263"/>
    </location>
</feature>
<keyword evidence="9" id="KW-1185">Reference proteome</keyword>
<evidence type="ECO:0000256" key="2">
    <source>
        <dbReference type="ARBA" id="ARBA00007015"/>
    </source>
</evidence>
<comment type="similarity">
    <text evidence="2">Belongs to the major facilitator superfamily. Folate-biopterin transporter (TC 2.A.71) family.</text>
</comment>
<dbReference type="AlphaFoldDB" id="A0A292YBD8"/>
<gene>
    <name evidence="8" type="ORF">LNAT_P1577</name>
</gene>
<sequence length="551" mass="61567">MKNFFKCNLIIEKNLHLEIFIYCYFIINFFYYNLISVIFIKGTNLINIKNTIKNSLLNPIKHFKLKYLPLLMVYFAYGASGISGVAETFWVKEELHLSAAALISLGVWLSIPWTIKMVFGQLVDSVPILGSQRRVYVYIGAGFIAAGTVLLIGLAGNHDWAKFSSKDNVYIIASFLTVIGFVLQDVVADTMSTEVVDRNQPQEKVEEELAYVQILGRLAISLAGVMVAGLSGWLAQVLPYETVFEIALIIPLISIIGVTVVKLDIAKPSPINCKILCGGLLFAVFVVLMGYAEYQDWHNKILKIFFKHSQDIIFVVSLAIISYMLSIVLKEIDEVKRKFIIKTAIVIFIYRAMPSVGPGLQWWEIDVLHFDKAFFGTLAQIGAVLSILGMWLFSDFIAKKPAHYTLLWLTIITTILFLPIIGLYYGIPQALGLSPRTVAIIDTAVESPFAQLSMIPLLTLIAIYAPEGKRATWFALMASLMNLALTAGGILTKYLNEIFVVSREVVENGKVIVPQDYSNLGVLMIIVTVLNVTVPTVTIYYLMIRKSSRIN</sequence>
<evidence type="ECO:0000256" key="6">
    <source>
        <dbReference type="ARBA" id="ARBA00023136"/>
    </source>
</evidence>
<dbReference type="InterPro" id="IPR036259">
    <property type="entry name" value="MFS_trans_sf"/>
</dbReference>
<feature type="transmembrane region" description="Helical" evidence="7">
    <location>
        <begin position="520"/>
        <end position="543"/>
    </location>
</feature>
<dbReference type="PANTHER" id="PTHR31585:SF0">
    <property type="entry name" value="FOLATE-BIOPTERIN TRANSPORTER 1, CHLOROPLASTIC"/>
    <property type="match status" value="1"/>
</dbReference>
<keyword evidence="5 7" id="KW-1133">Transmembrane helix</keyword>
<keyword evidence="3" id="KW-0813">Transport</keyword>
<reference evidence="8 9" key="1">
    <citation type="journal article" date="2017" name="Syst. Appl. Microbiol.">
        <title>Lebetimonas natsushimae sp. nov., a novel strictly anaerobic, moderately thermophilic chemoautotroph isolated from a deep-sea hydrothermal vent polychaete nest in the Mid-Okinawa Trough.</title>
        <authorList>
            <person name="Nagata R."/>
            <person name="Takaki Y."/>
            <person name="Tame A."/>
            <person name="Nunoura T."/>
            <person name="Muto H."/>
            <person name="Mino S."/>
            <person name="Sawayama S."/>
            <person name="Takai K."/>
            <person name="Nakagawa S."/>
        </authorList>
    </citation>
    <scope>NUCLEOTIDE SEQUENCE [LARGE SCALE GENOMIC DNA]</scope>
    <source>
        <strain evidence="8 9">HS1857</strain>
    </source>
</reference>
<feature type="transmembrane region" description="Helical" evidence="7">
    <location>
        <begin position="373"/>
        <end position="393"/>
    </location>
</feature>
<dbReference type="SUPFAM" id="SSF103473">
    <property type="entry name" value="MFS general substrate transporter"/>
    <property type="match status" value="1"/>
</dbReference>
<keyword evidence="6 7" id="KW-0472">Membrane</keyword>
<keyword evidence="4 7" id="KW-0812">Transmembrane</keyword>
<feature type="transmembrane region" description="Helical" evidence="7">
    <location>
        <begin position="275"/>
        <end position="292"/>
    </location>
</feature>
<comment type="caution">
    <text evidence="8">The sequence shown here is derived from an EMBL/GenBank/DDBJ whole genome shotgun (WGS) entry which is preliminary data.</text>
</comment>
<proteinExistence type="inferred from homology"/>
<dbReference type="GO" id="GO:0016020">
    <property type="term" value="C:membrane"/>
    <property type="evidence" value="ECO:0007669"/>
    <property type="project" value="UniProtKB-SubCell"/>
</dbReference>
<comment type="subcellular location">
    <subcellularLocation>
        <location evidence="1">Membrane</location>
        <topology evidence="1">Multi-pass membrane protein</topology>
    </subcellularLocation>
</comment>
<feature type="transmembrane region" description="Helical" evidence="7">
    <location>
        <begin position="135"/>
        <end position="156"/>
    </location>
</feature>
<evidence type="ECO:0000256" key="5">
    <source>
        <dbReference type="ARBA" id="ARBA00022989"/>
    </source>
</evidence>
<feature type="transmembrane region" description="Helical" evidence="7">
    <location>
        <begin position="67"/>
        <end position="91"/>
    </location>
</feature>
<evidence type="ECO:0008006" key="10">
    <source>
        <dbReference type="Google" id="ProtNLM"/>
    </source>
</evidence>
<feature type="transmembrane region" description="Helical" evidence="7">
    <location>
        <begin position="168"/>
        <end position="188"/>
    </location>
</feature>
<dbReference type="Gene3D" id="1.20.1250.20">
    <property type="entry name" value="MFS general substrate transporter like domains"/>
    <property type="match status" value="1"/>
</dbReference>
<dbReference type="EMBL" id="BDME01000006">
    <property type="protein sequence ID" value="GAX88282.1"/>
    <property type="molecule type" value="Genomic_DNA"/>
</dbReference>
<protein>
    <recommendedName>
        <fullName evidence="10">BT1 family protein</fullName>
    </recommendedName>
</protein>
<evidence type="ECO:0000256" key="1">
    <source>
        <dbReference type="ARBA" id="ARBA00004141"/>
    </source>
</evidence>
<feature type="transmembrane region" description="Helical" evidence="7">
    <location>
        <begin position="341"/>
        <end position="361"/>
    </location>
</feature>
<evidence type="ECO:0000256" key="4">
    <source>
        <dbReference type="ARBA" id="ARBA00022692"/>
    </source>
</evidence>
<dbReference type="PANTHER" id="PTHR31585">
    <property type="entry name" value="FOLATE-BIOPTERIN TRANSPORTER 1, CHLOROPLASTIC"/>
    <property type="match status" value="1"/>
</dbReference>